<evidence type="ECO:0000313" key="2">
    <source>
        <dbReference type="Proteomes" id="UP001143370"/>
    </source>
</evidence>
<evidence type="ECO:0000313" key="1">
    <source>
        <dbReference type="EMBL" id="GLK71682.1"/>
    </source>
</evidence>
<dbReference type="Proteomes" id="UP001143370">
    <property type="component" value="Unassembled WGS sequence"/>
</dbReference>
<sequence>MSLAHDRLRRRQLAEKYAEARRKHAPRAGVAQQLKRLTHRLLRNEVAEEKAAAKRAARAGDGIRSLAADLDLFATNHG</sequence>
<reference evidence="1" key="2">
    <citation type="submission" date="2023-01" db="EMBL/GenBank/DDBJ databases">
        <authorList>
            <person name="Sun Q."/>
            <person name="Evtushenko L."/>
        </authorList>
    </citation>
    <scope>NUCLEOTIDE SEQUENCE</scope>
    <source>
        <strain evidence="1">VKM B-2484</strain>
    </source>
</reference>
<dbReference type="AlphaFoldDB" id="A0A9W6MZ62"/>
<comment type="caution">
    <text evidence="1">The sequence shown here is derived from an EMBL/GenBank/DDBJ whole genome shotgun (WGS) entry which is preliminary data.</text>
</comment>
<name>A0A9W6MZ62_9HYPH</name>
<protein>
    <submittedName>
        <fullName evidence="1">Uncharacterized protein</fullName>
    </submittedName>
</protein>
<dbReference type="RefSeq" id="WP_213373021.1">
    <property type="nucleotide sequence ID" value="NZ_BSFJ01000005.1"/>
</dbReference>
<dbReference type="EMBL" id="BSFJ01000005">
    <property type="protein sequence ID" value="GLK71682.1"/>
    <property type="molecule type" value="Genomic_DNA"/>
</dbReference>
<proteinExistence type="predicted"/>
<gene>
    <name evidence="1" type="ORF">GCM10017643_17970</name>
</gene>
<accession>A0A9W6MZ62</accession>
<keyword evidence="2" id="KW-1185">Reference proteome</keyword>
<organism evidence="1 2">
    <name type="scientific">Ancylobacter dichloromethanicus</name>
    <dbReference type="NCBI Taxonomy" id="518825"/>
    <lineage>
        <taxon>Bacteria</taxon>
        <taxon>Pseudomonadati</taxon>
        <taxon>Pseudomonadota</taxon>
        <taxon>Alphaproteobacteria</taxon>
        <taxon>Hyphomicrobiales</taxon>
        <taxon>Xanthobacteraceae</taxon>
        <taxon>Ancylobacter</taxon>
    </lineage>
</organism>
<reference evidence="1" key="1">
    <citation type="journal article" date="2014" name="Int. J. Syst. Evol. Microbiol.">
        <title>Complete genome sequence of Corynebacterium casei LMG S-19264T (=DSM 44701T), isolated from a smear-ripened cheese.</title>
        <authorList>
            <consortium name="US DOE Joint Genome Institute (JGI-PGF)"/>
            <person name="Walter F."/>
            <person name="Albersmeier A."/>
            <person name="Kalinowski J."/>
            <person name="Ruckert C."/>
        </authorList>
    </citation>
    <scope>NUCLEOTIDE SEQUENCE</scope>
    <source>
        <strain evidence="1">VKM B-2484</strain>
    </source>
</reference>